<reference evidence="1" key="1">
    <citation type="submission" date="2024-03" db="EMBL/GenBank/DDBJ databases">
        <authorList>
            <consortium name="ELIXIR-Norway"/>
            <consortium name="Elixir Norway"/>
        </authorList>
    </citation>
    <scope>NUCLEOTIDE SEQUENCE</scope>
</reference>
<comment type="caution">
    <text evidence="1">The sequence shown here is derived from an EMBL/GenBank/DDBJ whole genome shotgun (WGS) entry which is preliminary data.</text>
</comment>
<evidence type="ECO:0000313" key="1">
    <source>
        <dbReference type="EMBL" id="CAK9854911.1"/>
    </source>
</evidence>
<organism evidence="1 2">
    <name type="scientific">Sphagnum jensenii</name>
    <dbReference type="NCBI Taxonomy" id="128206"/>
    <lineage>
        <taxon>Eukaryota</taxon>
        <taxon>Viridiplantae</taxon>
        <taxon>Streptophyta</taxon>
        <taxon>Embryophyta</taxon>
        <taxon>Bryophyta</taxon>
        <taxon>Sphagnophytina</taxon>
        <taxon>Sphagnopsida</taxon>
        <taxon>Sphagnales</taxon>
        <taxon>Sphagnaceae</taxon>
        <taxon>Sphagnum</taxon>
    </lineage>
</organism>
<dbReference type="Proteomes" id="UP001497522">
    <property type="component" value="Unassembled WGS sequence"/>
</dbReference>
<dbReference type="PANTHER" id="PTHR48258">
    <property type="entry name" value="DUF4218 DOMAIN-CONTAINING PROTEIN-RELATED"/>
    <property type="match status" value="1"/>
</dbReference>
<name>A0ABP1A0W3_9BRYO</name>
<dbReference type="EMBL" id="CAXHBF010000042">
    <property type="protein sequence ID" value="CAK9854911.1"/>
    <property type="molecule type" value="Genomic_DNA"/>
</dbReference>
<evidence type="ECO:0000313" key="2">
    <source>
        <dbReference type="Proteomes" id="UP001497522"/>
    </source>
</evidence>
<gene>
    <name evidence="1" type="ORF">CSSPJE1EN2_LOCUS24843</name>
</gene>
<protein>
    <recommendedName>
        <fullName evidence="3">DUF4216 domain-containing protein</fullName>
    </recommendedName>
</protein>
<dbReference type="PANTHER" id="PTHR48258:SF14">
    <property type="entry name" value="OS02G0583300 PROTEIN"/>
    <property type="match status" value="1"/>
</dbReference>
<keyword evidence="2" id="KW-1185">Reference proteome</keyword>
<accession>A0ABP1A0W3</accession>
<evidence type="ECO:0008006" key="3">
    <source>
        <dbReference type="Google" id="ProtNLM"/>
    </source>
</evidence>
<proteinExistence type="predicted"/>
<sequence length="278" mass="32404">MEEREEEEDRLTGAIKTRMLLPTELIELTTFMLNNSNVMEEWRNFYENAKSMSGRSRIFPTFHKYMKEKLVEMDQLLAQGESIACFPEITDDVRTMVHGPLRVVTTRSAMWTQGRHFRISSLDEKRGRTFDCGVQGQFIQDSRSSRHDRNIVRDIVPHYGKLEEILVVSYDGHSKFEEYVFKCKWFKVNLAGANCTVVQDECGHTRLKTSATSYQPSHWQTSEPFTFPSHVEQCFYLPYPPNPEEWSLVVIYVPRSRSILGEKPEVVFTTSEVDDDHV</sequence>